<feature type="domain" description="PAS" evidence="7">
    <location>
        <begin position="11"/>
        <end position="62"/>
    </location>
</feature>
<dbReference type="FunFam" id="3.40.50.300:FF:000006">
    <property type="entry name" value="DNA-binding transcriptional regulator NtrC"/>
    <property type="match status" value="1"/>
</dbReference>
<dbReference type="GO" id="GO:0006355">
    <property type="term" value="P:regulation of DNA-templated transcription"/>
    <property type="evidence" value="ECO:0007669"/>
    <property type="project" value="InterPro"/>
</dbReference>
<dbReference type="InterPro" id="IPR009057">
    <property type="entry name" value="Homeodomain-like_sf"/>
</dbReference>
<organism evidence="9 10">
    <name type="scientific">Bacillus aerolatus</name>
    <dbReference type="NCBI Taxonomy" id="2653354"/>
    <lineage>
        <taxon>Bacteria</taxon>
        <taxon>Bacillati</taxon>
        <taxon>Bacillota</taxon>
        <taxon>Bacilli</taxon>
        <taxon>Bacillales</taxon>
        <taxon>Bacillaceae</taxon>
        <taxon>Bacillus</taxon>
    </lineage>
</organism>
<proteinExistence type="predicted"/>
<dbReference type="Pfam" id="PF00158">
    <property type="entry name" value="Sigma54_activat"/>
    <property type="match status" value="1"/>
</dbReference>
<dbReference type="InterPro" id="IPR027417">
    <property type="entry name" value="P-loop_NTPase"/>
</dbReference>
<dbReference type="SMART" id="SM00382">
    <property type="entry name" value="AAA"/>
    <property type="match status" value="1"/>
</dbReference>
<accession>A0A6I1FM15</accession>
<dbReference type="GO" id="GO:0005524">
    <property type="term" value="F:ATP binding"/>
    <property type="evidence" value="ECO:0007669"/>
    <property type="project" value="UniProtKB-KW"/>
</dbReference>
<dbReference type="Gene3D" id="3.30.450.20">
    <property type="entry name" value="PAS domain"/>
    <property type="match status" value="1"/>
</dbReference>
<dbReference type="InterPro" id="IPR003593">
    <property type="entry name" value="AAA+_ATPase"/>
</dbReference>
<keyword evidence="3" id="KW-0067">ATP-binding</keyword>
<evidence type="ECO:0000256" key="5">
    <source>
        <dbReference type="SAM" id="Coils"/>
    </source>
</evidence>
<dbReference type="SUPFAM" id="SSF46689">
    <property type="entry name" value="Homeodomain-like"/>
    <property type="match status" value="1"/>
</dbReference>
<dbReference type="InterPro" id="IPR035965">
    <property type="entry name" value="PAS-like_dom_sf"/>
</dbReference>
<dbReference type="Pfam" id="PF18024">
    <property type="entry name" value="HTH_50"/>
    <property type="match status" value="1"/>
</dbReference>
<dbReference type="Gene3D" id="3.40.50.300">
    <property type="entry name" value="P-loop containing nucleotide triphosphate hydrolases"/>
    <property type="match status" value="1"/>
</dbReference>
<dbReference type="InterPro" id="IPR002078">
    <property type="entry name" value="Sigma_54_int"/>
</dbReference>
<dbReference type="RefSeq" id="WP_152150315.1">
    <property type="nucleotide sequence ID" value="NZ_WEIO01000003.1"/>
</dbReference>
<dbReference type="CDD" id="cd00009">
    <property type="entry name" value="AAA"/>
    <property type="match status" value="1"/>
</dbReference>
<dbReference type="Proteomes" id="UP000429595">
    <property type="component" value="Unassembled WGS sequence"/>
</dbReference>
<evidence type="ECO:0000256" key="1">
    <source>
        <dbReference type="ARBA" id="ARBA00022741"/>
    </source>
</evidence>
<dbReference type="GO" id="GO:0003677">
    <property type="term" value="F:DNA binding"/>
    <property type="evidence" value="ECO:0007669"/>
    <property type="project" value="UniProtKB-KW"/>
</dbReference>
<name>A0A6I1FM15_9BACI</name>
<dbReference type="CDD" id="cd00130">
    <property type="entry name" value="PAS"/>
    <property type="match status" value="1"/>
</dbReference>
<evidence type="ECO:0000259" key="7">
    <source>
        <dbReference type="PROSITE" id="PS50112"/>
    </source>
</evidence>
<keyword evidence="2" id="KW-0058">Aromatic hydrocarbons catabolism</keyword>
<evidence type="ECO:0000259" key="6">
    <source>
        <dbReference type="PROSITE" id="PS50045"/>
    </source>
</evidence>
<feature type="domain" description="PAC" evidence="8">
    <location>
        <begin position="80"/>
        <end position="130"/>
    </location>
</feature>
<dbReference type="PROSITE" id="PS00676">
    <property type="entry name" value="SIGMA54_INTERACT_2"/>
    <property type="match status" value="1"/>
</dbReference>
<feature type="domain" description="Sigma-54 factor interaction" evidence="6">
    <location>
        <begin position="151"/>
        <end position="380"/>
    </location>
</feature>
<dbReference type="InterPro" id="IPR000014">
    <property type="entry name" value="PAS"/>
</dbReference>
<dbReference type="PROSITE" id="PS50113">
    <property type="entry name" value="PAC"/>
    <property type="match status" value="1"/>
</dbReference>
<dbReference type="PANTHER" id="PTHR32071">
    <property type="entry name" value="TRANSCRIPTIONAL REGULATORY PROTEIN"/>
    <property type="match status" value="1"/>
</dbReference>
<comment type="caution">
    <text evidence="9">The sequence shown here is derived from an EMBL/GenBank/DDBJ whole genome shotgun (WGS) entry which is preliminary data.</text>
</comment>
<dbReference type="SUPFAM" id="SSF52540">
    <property type="entry name" value="P-loop containing nucleoside triphosphate hydrolases"/>
    <property type="match status" value="1"/>
</dbReference>
<dbReference type="PROSITE" id="PS50112">
    <property type="entry name" value="PAS"/>
    <property type="match status" value="1"/>
</dbReference>
<dbReference type="SUPFAM" id="SSF55785">
    <property type="entry name" value="PYP-like sensor domain (PAS domain)"/>
    <property type="match status" value="1"/>
</dbReference>
<dbReference type="InterPro" id="IPR030828">
    <property type="entry name" value="HTH_TyrR"/>
</dbReference>
<dbReference type="NCBIfam" id="TIGR04381">
    <property type="entry name" value="HTH_TypR"/>
    <property type="match status" value="1"/>
</dbReference>
<keyword evidence="5" id="KW-0175">Coiled coil</keyword>
<evidence type="ECO:0000256" key="4">
    <source>
        <dbReference type="ARBA" id="ARBA00029500"/>
    </source>
</evidence>
<reference evidence="9 10" key="1">
    <citation type="submission" date="2019-10" db="EMBL/GenBank/DDBJ databases">
        <title>Bacillus aerolatum sp. nov., isolated from bioaerosol of sport playgrounds.</title>
        <authorList>
            <person name="Chen P."/>
            <person name="Zhang G."/>
        </authorList>
    </citation>
    <scope>NUCLEOTIDE SEQUENCE [LARGE SCALE GENOMIC DNA]</scope>
    <source>
        <strain evidence="9 10">CX253</strain>
    </source>
</reference>
<evidence type="ECO:0000313" key="10">
    <source>
        <dbReference type="Proteomes" id="UP000429595"/>
    </source>
</evidence>
<evidence type="ECO:0000256" key="3">
    <source>
        <dbReference type="ARBA" id="ARBA00022840"/>
    </source>
</evidence>
<dbReference type="InterPro" id="IPR025943">
    <property type="entry name" value="Sigma_54_int_dom_ATP-bd_2"/>
</dbReference>
<dbReference type="PROSITE" id="PS50045">
    <property type="entry name" value="SIGMA54_INTERACT_4"/>
    <property type="match status" value="1"/>
</dbReference>
<dbReference type="Pfam" id="PF13426">
    <property type="entry name" value="PAS_9"/>
    <property type="match status" value="1"/>
</dbReference>
<feature type="coiled-coil region" evidence="5">
    <location>
        <begin position="121"/>
        <end position="148"/>
    </location>
</feature>
<dbReference type="EMBL" id="WEIO01000003">
    <property type="protein sequence ID" value="KAB7707351.1"/>
    <property type="molecule type" value="Genomic_DNA"/>
</dbReference>
<dbReference type="AlphaFoldDB" id="A0A6I1FM15"/>
<dbReference type="InterPro" id="IPR058031">
    <property type="entry name" value="AAA_lid_NorR"/>
</dbReference>
<evidence type="ECO:0000313" key="9">
    <source>
        <dbReference type="EMBL" id="KAB7707351.1"/>
    </source>
</evidence>
<keyword evidence="10" id="KW-1185">Reference proteome</keyword>
<sequence length="455" mass="51847">MNREIERLLETNQELENIFEYSFEGILVTDADANIIRVNNVSASFMQLTKEEILRTNVKVLEEKGIFSPSAVLRVLKVGHPVEMIQRAIGGRYVYVRAKPVYDTNGKLNRVISFTRDLTELMMLKKQLEETEDELNQYKRDLHEQMSIEGIISNSERMKAVLHMVRKVAAVNSHVLLLGETGVGKSIIAKAIHQLSEREKEPFYVVNCAALPESLIEVELFGYEGGMFTGAERGGKKGLFEIANGGTLFLDEIGELPIHLQAKLLHVLQEKQFRPVGGTEQLDINVRMITATNRDLKEMVDKGLFREDLYYRLNIFPITIPVLRERREDIIPLAHYFLHQHNTAYNKQVRLSPKVLETFLSYGWEGNVRELQNLIERLVVMADHSVIGMIDLPEHICASSSVKNNTTLKEILAEVEKSIILEVYEKDPSSYKVAEKLGISQTAATRKIKKYVHGK</sequence>
<dbReference type="InterPro" id="IPR025662">
    <property type="entry name" value="Sigma_54_int_dom_ATP-bd_1"/>
</dbReference>
<dbReference type="PANTHER" id="PTHR32071:SF57">
    <property type="entry name" value="C4-DICARBOXYLATE TRANSPORT TRANSCRIPTIONAL REGULATORY PROTEIN DCTD"/>
    <property type="match status" value="1"/>
</dbReference>
<protein>
    <recommendedName>
        <fullName evidence="4">HTH-type transcriptional regulatory protein TyrR</fullName>
    </recommendedName>
</protein>
<dbReference type="Gene3D" id="1.10.10.60">
    <property type="entry name" value="Homeodomain-like"/>
    <property type="match status" value="1"/>
</dbReference>
<dbReference type="PROSITE" id="PS00675">
    <property type="entry name" value="SIGMA54_INTERACT_1"/>
    <property type="match status" value="1"/>
</dbReference>
<dbReference type="NCBIfam" id="TIGR00229">
    <property type="entry name" value="sensory_box"/>
    <property type="match status" value="1"/>
</dbReference>
<dbReference type="Pfam" id="PF25601">
    <property type="entry name" value="AAA_lid_14"/>
    <property type="match status" value="1"/>
</dbReference>
<dbReference type="InterPro" id="IPR000700">
    <property type="entry name" value="PAS-assoc_C"/>
</dbReference>
<gene>
    <name evidence="9" type="ORF">F9802_06245</name>
</gene>
<dbReference type="Gene3D" id="1.10.8.60">
    <property type="match status" value="1"/>
</dbReference>
<evidence type="ECO:0000256" key="2">
    <source>
        <dbReference type="ARBA" id="ARBA00022797"/>
    </source>
</evidence>
<evidence type="ECO:0000259" key="8">
    <source>
        <dbReference type="PROSITE" id="PS50113"/>
    </source>
</evidence>
<keyword evidence="1" id="KW-0547">Nucleotide-binding</keyword>